<feature type="signal peptide" evidence="10">
    <location>
        <begin position="1"/>
        <end position="32"/>
    </location>
</feature>
<comment type="similarity">
    <text evidence="2">Belongs to the TonB family.</text>
</comment>
<proteinExistence type="inferred from homology"/>
<keyword evidence="4" id="KW-1003">Cell membrane</keyword>
<dbReference type="InterPro" id="IPR037682">
    <property type="entry name" value="TonB_C"/>
</dbReference>
<dbReference type="PROSITE" id="PS52015">
    <property type="entry name" value="TONB_CTD"/>
    <property type="match status" value="1"/>
</dbReference>
<keyword evidence="6" id="KW-0812">Transmembrane</keyword>
<dbReference type="SUPFAM" id="SSF74653">
    <property type="entry name" value="TolA/TonB C-terminal domain"/>
    <property type="match status" value="1"/>
</dbReference>
<dbReference type="PROSITE" id="PS51257">
    <property type="entry name" value="PROKAR_LIPOPROTEIN"/>
    <property type="match status" value="1"/>
</dbReference>
<dbReference type="Pfam" id="PF03544">
    <property type="entry name" value="TonB_C"/>
    <property type="match status" value="1"/>
</dbReference>
<name>A0ABU1WEJ8_9GAMM</name>
<gene>
    <name evidence="12" type="ORF">J2X06_003015</name>
</gene>
<evidence type="ECO:0000256" key="6">
    <source>
        <dbReference type="ARBA" id="ARBA00022692"/>
    </source>
</evidence>
<dbReference type="Proteomes" id="UP001251524">
    <property type="component" value="Unassembled WGS sequence"/>
</dbReference>
<evidence type="ECO:0000256" key="2">
    <source>
        <dbReference type="ARBA" id="ARBA00006555"/>
    </source>
</evidence>
<keyword evidence="10" id="KW-0732">Signal</keyword>
<dbReference type="NCBIfam" id="TIGR01352">
    <property type="entry name" value="tonB_Cterm"/>
    <property type="match status" value="1"/>
</dbReference>
<evidence type="ECO:0000256" key="4">
    <source>
        <dbReference type="ARBA" id="ARBA00022475"/>
    </source>
</evidence>
<keyword evidence="5" id="KW-0997">Cell inner membrane</keyword>
<dbReference type="PANTHER" id="PTHR33446:SF2">
    <property type="entry name" value="PROTEIN TONB"/>
    <property type="match status" value="1"/>
</dbReference>
<keyword evidence="7" id="KW-0653">Protein transport</keyword>
<evidence type="ECO:0000256" key="3">
    <source>
        <dbReference type="ARBA" id="ARBA00022448"/>
    </source>
</evidence>
<evidence type="ECO:0000256" key="1">
    <source>
        <dbReference type="ARBA" id="ARBA00004383"/>
    </source>
</evidence>
<comment type="caution">
    <text evidence="12">The sequence shown here is derived from an EMBL/GenBank/DDBJ whole genome shotgun (WGS) entry which is preliminary data.</text>
</comment>
<evidence type="ECO:0000256" key="5">
    <source>
        <dbReference type="ARBA" id="ARBA00022519"/>
    </source>
</evidence>
<evidence type="ECO:0000256" key="8">
    <source>
        <dbReference type="ARBA" id="ARBA00022989"/>
    </source>
</evidence>
<dbReference type="PANTHER" id="PTHR33446">
    <property type="entry name" value="PROTEIN TONB-RELATED"/>
    <property type="match status" value="1"/>
</dbReference>
<sequence>MKAPALPDRRGSRGTTLALIASALLLGGCQKAAPPPPVTTTRPMAIDTPPPVYPAELACEGTGGQVLLMLTIGVEGKPTEARMLRSSGVAALDAAAQDAIRNWRFEPAKVNDRPQPAKINVPITFTPPAIRPAECFVLDEKRKDKL</sequence>
<keyword evidence="3" id="KW-0813">Transport</keyword>
<dbReference type="EMBL" id="JAVDVY010000003">
    <property type="protein sequence ID" value="MDR7135797.1"/>
    <property type="molecule type" value="Genomic_DNA"/>
</dbReference>
<dbReference type="InterPro" id="IPR006260">
    <property type="entry name" value="TonB/TolA_C"/>
</dbReference>
<evidence type="ECO:0000256" key="9">
    <source>
        <dbReference type="ARBA" id="ARBA00023136"/>
    </source>
</evidence>
<keyword evidence="9" id="KW-0472">Membrane</keyword>
<feature type="chain" id="PRO_5045410313" evidence="10">
    <location>
        <begin position="33"/>
        <end position="146"/>
    </location>
</feature>
<keyword evidence="8" id="KW-1133">Transmembrane helix</keyword>
<evidence type="ECO:0000259" key="11">
    <source>
        <dbReference type="PROSITE" id="PS52015"/>
    </source>
</evidence>
<reference evidence="12 13" key="1">
    <citation type="submission" date="2023-07" db="EMBL/GenBank/DDBJ databases">
        <title>Sorghum-associated microbial communities from plants grown in Nebraska, USA.</title>
        <authorList>
            <person name="Schachtman D."/>
        </authorList>
    </citation>
    <scope>NUCLEOTIDE SEQUENCE [LARGE SCALE GENOMIC DNA]</scope>
    <source>
        <strain evidence="12 13">BE198</strain>
    </source>
</reference>
<accession>A0ABU1WEJ8</accession>
<dbReference type="Gene3D" id="3.30.1150.10">
    <property type="match status" value="1"/>
</dbReference>
<evidence type="ECO:0000256" key="7">
    <source>
        <dbReference type="ARBA" id="ARBA00022927"/>
    </source>
</evidence>
<keyword evidence="13" id="KW-1185">Reference proteome</keyword>
<evidence type="ECO:0000256" key="10">
    <source>
        <dbReference type="SAM" id="SignalP"/>
    </source>
</evidence>
<dbReference type="RefSeq" id="WP_310063787.1">
    <property type="nucleotide sequence ID" value="NZ_JAVDVY010000003.1"/>
</dbReference>
<comment type="subcellular location">
    <subcellularLocation>
        <location evidence="1">Cell inner membrane</location>
        <topology evidence="1">Single-pass membrane protein</topology>
        <orientation evidence="1">Periplasmic side</orientation>
    </subcellularLocation>
</comment>
<dbReference type="InterPro" id="IPR051045">
    <property type="entry name" value="TonB-dependent_transducer"/>
</dbReference>
<evidence type="ECO:0000313" key="13">
    <source>
        <dbReference type="Proteomes" id="UP001251524"/>
    </source>
</evidence>
<feature type="domain" description="TonB C-terminal" evidence="11">
    <location>
        <begin position="38"/>
        <end position="134"/>
    </location>
</feature>
<protein>
    <submittedName>
        <fullName evidence="12">Protein TonB</fullName>
    </submittedName>
</protein>
<organism evidence="12 13">
    <name type="scientific">Lysobacter niastensis</name>
    <dbReference type="NCBI Taxonomy" id="380629"/>
    <lineage>
        <taxon>Bacteria</taxon>
        <taxon>Pseudomonadati</taxon>
        <taxon>Pseudomonadota</taxon>
        <taxon>Gammaproteobacteria</taxon>
        <taxon>Lysobacterales</taxon>
        <taxon>Lysobacteraceae</taxon>
        <taxon>Lysobacter</taxon>
    </lineage>
</organism>
<evidence type="ECO:0000313" key="12">
    <source>
        <dbReference type="EMBL" id="MDR7135797.1"/>
    </source>
</evidence>